<proteinExistence type="predicted"/>
<dbReference type="Proteomes" id="UP000020406">
    <property type="component" value="Unassembled WGS sequence"/>
</dbReference>
<sequence>MFLFSVIDLITLGINFYNNGIQTMLFTAGT</sequence>
<evidence type="ECO:0000313" key="2">
    <source>
        <dbReference type="Proteomes" id="UP000020406"/>
    </source>
</evidence>
<reference evidence="1 2" key="1">
    <citation type="journal article" date="2014" name="Genome Announc.">
        <title>Draft Genome Sequence of Xylella fastidiosa Pear Leaf Scorch Strain in Taiwan.</title>
        <authorList>
            <person name="Su C.C."/>
            <person name="Deng W.L."/>
            <person name="Jan F.J."/>
            <person name="Chang C.J."/>
            <person name="Huang H."/>
            <person name="Chen J."/>
        </authorList>
    </citation>
    <scope>NUCLEOTIDE SEQUENCE [LARGE SCALE GENOMIC DNA]</scope>
    <source>
        <strain evidence="1 2">PLS229</strain>
    </source>
</reference>
<protein>
    <submittedName>
        <fullName evidence="1">Uncharacterized protein</fullName>
    </submittedName>
</protein>
<dbReference type="STRING" id="1444770.AF72_10850"/>
<evidence type="ECO:0000313" key="1">
    <source>
        <dbReference type="EMBL" id="EWS77438.1"/>
    </source>
</evidence>
<dbReference type="PATRIC" id="fig|1444770.3.peg.2567"/>
<comment type="caution">
    <text evidence="1">The sequence shown here is derived from an EMBL/GenBank/DDBJ whole genome shotgun (WGS) entry which is preliminary data.</text>
</comment>
<dbReference type="AlphaFoldDB" id="Z9JHF9"/>
<gene>
    <name evidence="1" type="ORF">AF72_10850</name>
</gene>
<organism evidence="1 2">
    <name type="scientific">Xylella taiwanensis</name>
    <dbReference type="NCBI Taxonomy" id="1444770"/>
    <lineage>
        <taxon>Bacteria</taxon>
        <taxon>Pseudomonadati</taxon>
        <taxon>Pseudomonadota</taxon>
        <taxon>Gammaproteobacteria</taxon>
        <taxon>Lysobacterales</taxon>
        <taxon>Lysobacteraceae</taxon>
        <taxon>Xylella</taxon>
    </lineage>
</organism>
<name>Z9JHF9_9GAMM</name>
<dbReference type="EMBL" id="JDSQ01000020">
    <property type="protein sequence ID" value="EWS77438.1"/>
    <property type="molecule type" value="Genomic_DNA"/>
</dbReference>
<accession>Z9JHF9</accession>